<proteinExistence type="predicted"/>
<organism evidence="1 2">
    <name type="scientific">Pleurotus eryngii</name>
    <name type="common">Boletus of the steppes</name>
    <dbReference type="NCBI Taxonomy" id="5323"/>
    <lineage>
        <taxon>Eukaryota</taxon>
        <taxon>Fungi</taxon>
        <taxon>Dikarya</taxon>
        <taxon>Basidiomycota</taxon>
        <taxon>Agaricomycotina</taxon>
        <taxon>Agaricomycetes</taxon>
        <taxon>Agaricomycetidae</taxon>
        <taxon>Agaricales</taxon>
        <taxon>Pleurotineae</taxon>
        <taxon>Pleurotaceae</taxon>
        <taxon>Pleurotus</taxon>
    </lineage>
</organism>
<protein>
    <submittedName>
        <fullName evidence="1">Uncharacterized protein</fullName>
    </submittedName>
</protein>
<keyword evidence="2" id="KW-1185">Reference proteome</keyword>
<gene>
    <name evidence="1" type="ORF">BDN71DRAFT_1501935</name>
</gene>
<dbReference type="EMBL" id="MU154526">
    <property type="protein sequence ID" value="KAF9500732.1"/>
    <property type="molecule type" value="Genomic_DNA"/>
</dbReference>
<reference evidence="1" key="1">
    <citation type="submission" date="2020-11" db="EMBL/GenBank/DDBJ databases">
        <authorList>
            <consortium name="DOE Joint Genome Institute"/>
            <person name="Ahrendt S."/>
            <person name="Riley R."/>
            <person name="Andreopoulos W."/>
            <person name="Labutti K."/>
            <person name="Pangilinan J."/>
            <person name="Ruiz-Duenas F.J."/>
            <person name="Barrasa J.M."/>
            <person name="Sanchez-Garcia M."/>
            <person name="Camarero S."/>
            <person name="Miyauchi S."/>
            <person name="Serrano A."/>
            <person name="Linde D."/>
            <person name="Babiker R."/>
            <person name="Drula E."/>
            <person name="Ayuso-Fernandez I."/>
            <person name="Pacheco R."/>
            <person name="Padilla G."/>
            <person name="Ferreira P."/>
            <person name="Barriuso J."/>
            <person name="Kellner H."/>
            <person name="Castanera R."/>
            <person name="Alfaro M."/>
            <person name="Ramirez L."/>
            <person name="Pisabarro A.G."/>
            <person name="Kuo A."/>
            <person name="Tritt A."/>
            <person name="Lipzen A."/>
            <person name="He G."/>
            <person name="Yan M."/>
            <person name="Ng V."/>
            <person name="Cullen D."/>
            <person name="Martin F."/>
            <person name="Rosso M.-N."/>
            <person name="Henrissat B."/>
            <person name="Hibbett D."/>
            <person name="Martinez A.T."/>
            <person name="Grigoriev I.V."/>
        </authorList>
    </citation>
    <scope>NUCLEOTIDE SEQUENCE</scope>
    <source>
        <strain evidence="1">ATCC 90797</strain>
    </source>
</reference>
<evidence type="ECO:0000313" key="2">
    <source>
        <dbReference type="Proteomes" id="UP000807025"/>
    </source>
</evidence>
<evidence type="ECO:0000313" key="1">
    <source>
        <dbReference type="EMBL" id="KAF9500732.1"/>
    </source>
</evidence>
<dbReference type="AlphaFoldDB" id="A0A9P6A843"/>
<comment type="caution">
    <text evidence="1">The sequence shown here is derived from an EMBL/GenBank/DDBJ whole genome shotgun (WGS) entry which is preliminary data.</text>
</comment>
<name>A0A9P6A843_PLEER</name>
<sequence length="446" mass="49830">MGEGDINTALLWDWFNKSEQFFHHKNIDPDAHVETVTWGMTGVHVIHWLLANSSSLSLMGWDNYKTHMWALFLPTDWEHTTRMDVLCIQQHNKSFVKFSFKLMAKNNLLTEMDNFLNNDFLCDTLEANMDCELACKLNHKDANSIVAFRDWLNKEIKDTLAKLNIKSSFRAPTPTGRVFNSCALSSNPPFGTFVPILKLLDEERTLLAANGSCFKCRKFFAGHIRAHCMAPPIDGAKYKTLTARDIPPHLAGFVSRSTVAAVSVLPPVVPIGQVAAVLSEVRDGDGPDTVSDLGSGSPLPSVSAVLPNVLSWVDSGNWTDDDKATHQALFSSPEFTECLKLRCHLGFGWAMQSNTIITAIHGRLEDMSTLVSFQKQLKCMDAEMKKKFGNLSDDLPSVHRLPDQIYQKFILKDANKVVLRCGYTVPVLVRNMMLEKNTVGQISGVR</sequence>
<dbReference type="Proteomes" id="UP000807025">
    <property type="component" value="Unassembled WGS sequence"/>
</dbReference>
<accession>A0A9P6A843</accession>
<dbReference type="OrthoDB" id="2369050at2759"/>